<evidence type="ECO:0000313" key="2">
    <source>
        <dbReference type="Proteomes" id="UP000594454"/>
    </source>
</evidence>
<keyword evidence="2" id="KW-1185">Reference proteome</keyword>
<dbReference type="AlphaFoldDB" id="A0A7R8UD46"/>
<gene>
    <name evidence="1" type="ORF">HERILL_LOCUS1825</name>
</gene>
<protein>
    <submittedName>
        <fullName evidence="1">Uncharacterized protein</fullName>
    </submittedName>
</protein>
<accession>A0A7R8UD46</accession>
<sequence length="124" mass="14332">MNRIETTHIENELTIFAYLQIIDTNQFELIKPTAVPKRINEKDTYAVMDFPSKFLAVDYNKQLYYDLDAATFNRATWINDTLYIINANTIYEFRGSKNCVIHKIFSSMAGKGCISKIFTLNSTV</sequence>
<proteinExistence type="predicted"/>
<dbReference type="Proteomes" id="UP000594454">
    <property type="component" value="Chromosome 1"/>
</dbReference>
<name>A0A7R8UD46_HERIL</name>
<dbReference type="InParanoid" id="A0A7R8UD46"/>
<organism evidence="1 2">
    <name type="scientific">Hermetia illucens</name>
    <name type="common">Black soldier fly</name>
    <dbReference type="NCBI Taxonomy" id="343691"/>
    <lineage>
        <taxon>Eukaryota</taxon>
        <taxon>Metazoa</taxon>
        <taxon>Ecdysozoa</taxon>
        <taxon>Arthropoda</taxon>
        <taxon>Hexapoda</taxon>
        <taxon>Insecta</taxon>
        <taxon>Pterygota</taxon>
        <taxon>Neoptera</taxon>
        <taxon>Endopterygota</taxon>
        <taxon>Diptera</taxon>
        <taxon>Brachycera</taxon>
        <taxon>Stratiomyomorpha</taxon>
        <taxon>Stratiomyidae</taxon>
        <taxon>Hermetiinae</taxon>
        <taxon>Hermetia</taxon>
    </lineage>
</organism>
<dbReference type="EMBL" id="LR899009">
    <property type="protein sequence ID" value="CAD7078566.1"/>
    <property type="molecule type" value="Genomic_DNA"/>
</dbReference>
<reference evidence="1 2" key="1">
    <citation type="submission" date="2020-11" db="EMBL/GenBank/DDBJ databases">
        <authorList>
            <person name="Wallbank WR R."/>
            <person name="Pardo Diaz C."/>
            <person name="Kozak K."/>
            <person name="Martin S."/>
            <person name="Jiggins C."/>
            <person name="Moest M."/>
            <person name="Warren A I."/>
            <person name="Generalovic N T."/>
            <person name="Byers J.R.P. K."/>
            <person name="Montejo-Kovacevich G."/>
            <person name="Yen C E."/>
        </authorList>
    </citation>
    <scope>NUCLEOTIDE SEQUENCE [LARGE SCALE GENOMIC DNA]</scope>
</reference>
<evidence type="ECO:0000313" key="1">
    <source>
        <dbReference type="EMBL" id="CAD7078566.1"/>
    </source>
</evidence>